<proteinExistence type="predicted"/>
<keyword evidence="3" id="KW-1185">Reference proteome</keyword>
<feature type="region of interest" description="Disordered" evidence="1">
    <location>
        <begin position="1"/>
        <end position="100"/>
    </location>
</feature>
<dbReference type="InterPro" id="IPR012438">
    <property type="entry name" value="DUF1639"/>
</dbReference>
<dbReference type="AlphaFoldDB" id="A0AAF0ZNS3"/>
<dbReference type="PANTHER" id="PTHR33130">
    <property type="entry name" value="PUTATIVE (DUF1639)-RELATED"/>
    <property type="match status" value="1"/>
</dbReference>
<protein>
    <submittedName>
        <fullName evidence="2">Uncharacterized protein</fullName>
    </submittedName>
</protein>
<feature type="compositionally biased region" description="Polar residues" evidence="1">
    <location>
        <begin position="39"/>
        <end position="49"/>
    </location>
</feature>
<dbReference type="Proteomes" id="UP001234989">
    <property type="component" value="Chromosome 8"/>
</dbReference>
<reference evidence="2" key="1">
    <citation type="submission" date="2023-08" db="EMBL/GenBank/DDBJ databases">
        <title>A de novo genome assembly of Solanum verrucosum Schlechtendal, a Mexican diploid species geographically isolated from the other diploid A-genome species in potato relatives.</title>
        <authorList>
            <person name="Hosaka K."/>
        </authorList>
    </citation>
    <scope>NUCLEOTIDE SEQUENCE</scope>
    <source>
        <tissue evidence="2">Young leaves</tissue>
    </source>
</reference>
<feature type="compositionally biased region" description="Acidic residues" evidence="1">
    <location>
        <begin position="89"/>
        <end position="100"/>
    </location>
</feature>
<dbReference type="Pfam" id="PF07797">
    <property type="entry name" value="DUF1639"/>
    <property type="match status" value="1"/>
</dbReference>
<evidence type="ECO:0000313" key="2">
    <source>
        <dbReference type="EMBL" id="WMV43549.1"/>
    </source>
</evidence>
<dbReference type="EMBL" id="CP133619">
    <property type="protein sequence ID" value="WMV43549.1"/>
    <property type="molecule type" value="Genomic_DNA"/>
</dbReference>
<evidence type="ECO:0000256" key="1">
    <source>
        <dbReference type="SAM" id="MobiDB-lite"/>
    </source>
</evidence>
<evidence type="ECO:0000313" key="3">
    <source>
        <dbReference type="Proteomes" id="UP001234989"/>
    </source>
</evidence>
<dbReference type="PANTHER" id="PTHR33130:SF40">
    <property type="entry name" value="CHROMOGRANIN (DUF1639)"/>
    <property type="match status" value="1"/>
</dbReference>
<sequence length="242" mass="26997">MAAAPVKSQPLHYFSLPQLKWGNKSHTNANHRFRRRDSPPSNGDNSPQTADVDGGSDSEKVQPRSEAEADPNGVSSLQGEDEHEKEVKEEEEEEEVGCEEGEVKLWNLRPRRGVTKVETASLKNVEMRVESSNHMQRSQRLKDNADGNGVGSGKKGKKKLWISLSREEIEEDVYSMTGSRPARRPKKRSKTIQKQLDNVFPGLYLVGLTADSFRVNDTTILQGLRNTSGGKLRALRTAAFMP</sequence>
<gene>
    <name evidence="2" type="ORF">MTR67_036934</name>
</gene>
<accession>A0AAF0ZNS3</accession>
<feature type="compositionally biased region" description="Basic and acidic residues" evidence="1">
    <location>
        <begin position="57"/>
        <end position="67"/>
    </location>
</feature>
<organism evidence="2 3">
    <name type="scientific">Solanum verrucosum</name>
    <dbReference type="NCBI Taxonomy" id="315347"/>
    <lineage>
        <taxon>Eukaryota</taxon>
        <taxon>Viridiplantae</taxon>
        <taxon>Streptophyta</taxon>
        <taxon>Embryophyta</taxon>
        <taxon>Tracheophyta</taxon>
        <taxon>Spermatophyta</taxon>
        <taxon>Magnoliopsida</taxon>
        <taxon>eudicotyledons</taxon>
        <taxon>Gunneridae</taxon>
        <taxon>Pentapetalae</taxon>
        <taxon>asterids</taxon>
        <taxon>lamiids</taxon>
        <taxon>Solanales</taxon>
        <taxon>Solanaceae</taxon>
        <taxon>Solanoideae</taxon>
        <taxon>Solaneae</taxon>
        <taxon>Solanum</taxon>
    </lineage>
</organism>
<feature type="region of interest" description="Disordered" evidence="1">
    <location>
        <begin position="126"/>
        <end position="157"/>
    </location>
</feature>
<name>A0AAF0ZNS3_SOLVR</name>